<keyword evidence="1" id="KW-0812">Transmembrane</keyword>
<organism evidence="3 4">
    <name type="scientific">Pelomicrobium methylotrophicum</name>
    <dbReference type="NCBI Taxonomy" id="2602750"/>
    <lineage>
        <taxon>Bacteria</taxon>
        <taxon>Pseudomonadati</taxon>
        <taxon>Pseudomonadota</taxon>
        <taxon>Hydrogenophilia</taxon>
        <taxon>Hydrogenophilia incertae sedis</taxon>
        <taxon>Pelomicrobium</taxon>
    </lineage>
</organism>
<keyword evidence="1" id="KW-0472">Membrane</keyword>
<dbReference type="NCBIfam" id="TIGR03647">
    <property type="entry name" value="Na_symport_sm"/>
    <property type="match status" value="1"/>
</dbReference>
<evidence type="ECO:0000259" key="2">
    <source>
        <dbReference type="Pfam" id="PF13937"/>
    </source>
</evidence>
<feature type="transmembrane region" description="Helical" evidence="1">
    <location>
        <begin position="49"/>
        <end position="70"/>
    </location>
</feature>
<dbReference type="AlphaFoldDB" id="A0A5C7EX62"/>
<evidence type="ECO:0000313" key="3">
    <source>
        <dbReference type="EMBL" id="TXF13699.1"/>
    </source>
</evidence>
<dbReference type="RefSeq" id="WP_147798285.1">
    <property type="nucleotide sequence ID" value="NZ_VPFL01000001.1"/>
</dbReference>
<dbReference type="Proteomes" id="UP000321201">
    <property type="component" value="Unassembled WGS sequence"/>
</dbReference>
<protein>
    <submittedName>
        <fullName evidence="3">DUF4212 domain-containing protein</fullName>
    </submittedName>
</protein>
<dbReference type="OrthoDB" id="9797746at2"/>
<sequence>MQLTEKHREYWRKNLRITGILLFIWFVVTYVIGWFAKELASITILGFPFPFYMGAQGSLIIYVLIIWYYARYMNKLDQEYGVAEGEE</sequence>
<reference evidence="3 4" key="1">
    <citation type="submission" date="2019-08" db="EMBL/GenBank/DDBJ databases">
        <title>Pelomicrobium methylotrophicum gen. nov., sp. nov. a moderately thermophilic, facultatively anaerobic, lithoautotrophic and methylotrophic bacterium isolated from a terrestrial mud volcano.</title>
        <authorList>
            <person name="Slobodkina G.B."/>
            <person name="Merkel A.Y."/>
            <person name="Slobodkin A.I."/>
        </authorList>
    </citation>
    <scope>NUCLEOTIDE SEQUENCE [LARGE SCALE GENOMIC DNA]</scope>
    <source>
        <strain evidence="3 4">SM250</strain>
    </source>
</reference>
<dbReference type="InParanoid" id="A0A5C7EX62"/>
<accession>A0A5C7EX62</accession>
<proteinExistence type="predicted"/>
<comment type="caution">
    <text evidence="3">The sequence shown here is derived from an EMBL/GenBank/DDBJ whole genome shotgun (WGS) entry which is preliminary data.</text>
</comment>
<feature type="transmembrane region" description="Helical" evidence="1">
    <location>
        <begin position="20"/>
        <end position="37"/>
    </location>
</feature>
<evidence type="ECO:0000256" key="1">
    <source>
        <dbReference type="SAM" id="Phobius"/>
    </source>
</evidence>
<dbReference type="Pfam" id="PF13937">
    <property type="entry name" value="DUF4212"/>
    <property type="match status" value="1"/>
</dbReference>
<keyword evidence="1" id="KW-1133">Transmembrane helix</keyword>
<evidence type="ECO:0000313" key="4">
    <source>
        <dbReference type="Proteomes" id="UP000321201"/>
    </source>
</evidence>
<feature type="domain" description="Sodium symporter small subunit" evidence="2">
    <location>
        <begin position="8"/>
        <end position="82"/>
    </location>
</feature>
<keyword evidence="4" id="KW-1185">Reference proteome</keyword>
<gene>
    <name evidence="3" type="ORF">FR698_00895</name>
</gene>
<dbReference type="InterPro" id="IPR019886">
    <property type="entry name" value="Na_symporter_ssu"/>
</dbReference>
<dbReference type="EMBL" id="VPFL01000001">
    <property type="protein sequence ID" value="TXF13699.1"/>
    <property type="molecule type" value="Genomic_DNA"/>
</dbReference>
<name>A0A5C7EX62_9PROT</name>